<dbReference type="Gene3D" id="2.160.20.80">
    <property type="entry name" value="E3 ubiquitin-protein ligase SopA"/>
    <property type="match status" value="1"/>
</dbReference>
<feature type="repeat" description="WD" evidence="3">
    <location>
        <begin position="1245"/>
        <end position="1286"/>
    </location>
</feature>
<feature type="repeat" description="WD" evidence="3">
    <location>
        <begin position="1203"/>
        <end position="1244"/>
    </location>
</feature>
<organism evidence="5 6">
    <name type="scientific">Beggiatoa leptomitoformis</name>
    <dbReference type="NCBI Taxonomy" id="288004"/>
    <lineage>
        <taxon>Bacteria</taxon>
        <taxon>Pseudomonadati</taxon>
        <taxon>Pseudomonadota</taxon>
        <taxon>Gammaproteobacteria</taxon>
        <taxon>Thiotrichales</taxon>
        <taxon>Thiotrichaceae</taxon>
        <taxon>Beggiatoa</taxon>
    </lineage>
</organism>
<feature type="domain" description="NACHT" evidence="4">
    <location>
        <begin position="248"/>
        <end position="375"/>
    </location>
</feature>
<dbReference type="SMART" id="SM00320">
    <property type="entry name" value="WD40"/>
    <property type="match status" value="14"/>
</dbReference>
<feature type="repeat" description="WD" evidence="3">
    <location>
        <begin position="951"/>
        <end position="992"/>
    </location>
</feature>
<keyword evidence="2" id="KW-0677">Repeat</keyword>
<dbReference type="SUPFAM" id="SSF50960">
    <property type="entry name" value="TolB, C-terminal domain"/>
    <property type="match status" value="1"/>
</dbReference>
<dbReference type="PRINTS" id="PR00320">
    <property type="entry name" value="GPROTEINBRPT"/>
</dbReference>
<dbReference type="Proteomes" id="UP000234271">
    <property type="component" value="Chromosome"/>
</dbReference>
<feature type="repeat" description="WD" evidence="3">
    <location>
        <begin position="1161"/>
        <end position="1202"/>
    </location>
</feature>
<gene>
    <name evidence="5" type="ORF">BLE401_08945</name>
</gene>
<dbReference type="SUPFAM" id="SSF50978">
    <property type="entry name" value="WD40 repeat-like"/>
    <property type="match status" value="2"/>
</dbReference>
<dbReference type="InterPro" id="IPR001646">
    <property type="entry name" value="5peptide_repeat"/>
</dbReference>
<keyword evidence="6" id="KW-1185">Reference proteome</keyword>
<dbReference type="RefSeq" id="WP_062154274.1">
    <property type="nucleotide sequence ID" value="NZ_CP012373.2"/>
</dbReference>
<feature type="repeat" description="WD" evidence="3">
    <location>
        <begin position="1119"/>
        <end position="1160"/>
    </location>
</feature>
<dbReference type="Pfam" id="PF22739">
    <property type="entry name" value="NA-iREase3"/>
    <property type="match status" value="1"/>
</dbReference>
<dbReference type="CDD" id="cd00200">
    <property type="entry name" value="WD40"/>
    <property type="match status" value="2"/>
</dbReference>
<dbReference type="InterPro" id="IPR019775">
    <property type="entry name" value="WD40_repeat_CS"/>
</dbReference>
<dbReference type="InterPro" id="IPR007111">
    <property type="entry name" value="NACHT_NTPase"/>
</dbReference>
<feature type="repeat" description="WD" evidence="3">
    <location>
        <begin position="825"/>
        <end position="866"/>
    </location>
</feature>
<feature type="repeat" description="WD" evidence="3">
    <location>
        <begin position="909"/>
        <end position="950"/>
    </location>
</feature>
<dbReference type="InterPro" id="IPR050349">
    <property type="entry name" value="WD_LIS1/nudF_dynein_reg"/>
</dbReference>
<evidence type="ECO:0000256" key="3">
    <source>
        <dbReference type="PROSITE-ProRule" id="PRU00221"/>
    </source>
</evidence>
<sequence>MRKDNKELYKLLEKHFDIDDIRKLVFLMDIQLDKKIDSHSELIIELIQFCKKHRKTKELIKEIQEARPNLQLDIGIFAFENIEEVTGFFARVKQLVQQREPNSDIEYISKSFPHLCVTNSEFDTTAFYGIIDGSVSIEYIDNFIKYIVEPNSEFYRQCDYLIYKGEKASHELEGVAWKRRVKLQSLPELQNLLDFSGYVKKQTIDLSQDNRYPPSLYVTQQLTTFPQKELFKDALAQVQAWLDEPRRMFILILGEFGTGKTFLMHELVRLMGKENIGNKQVATPILLQMRELHKTLKGNYQVERLVSHQILQEKIDFNPEKFRSMVHNGRVIVFFDGYDELDMRVTAERATEYFEVLLETIKGGEFAKIVVTARTQHFISDNEIAQFLLQKAETVGHTRCAILQPFNEEQIKDFLYKRFNENQTLADERFNHIQKIKDLMGLSHNPRMLGFIADLDTSDLDNARDEKGEITSAILYEVLLNKWLKGEQHRADTGEKEQITLADRQRAVAWLAIHLWQTGQHKIHYDDLRDKVEAECLHFIERLKDYRIAAHHLGSGTLLVRDEQGYYSFIHQSIMEWLIAQSVAMGQKAWHSCEHAVLGSREMTFLMADFFITLSGKSQAVQWARETLQQHTESQDKTLYKNALKILLQAKETDLQGYQFQNWTTELQRMDFSGCNLSNTDFTNSDLTACQFRGAILHNANFTRAMLKNANFTKADLSNANFTDAICDEVSLLGATVHQVNFSARSWRRAKLLLINLPELPPLNSSFGVALPASNPDELNPEPMFAIGDTYQSVCFSPDDSLIAVAVNNVIQIWAADSGQCLRILEGHKEAVNSVAWRGDGTQVLSGSDDNSVRVWDVGSGQCLRILAGHESVVTSVAWRGDGAQVLSGSDDKSVRVWDVGSGQCLRILEGHESVVTSVAWRGDGAQVLSGSWDKSVRVWDVGSGQCLRILAGHTDRVWSVAWRGDGAQVLSGSWDKSVRVWDVGSGQCLRILAGHENVVTSVAWRGDGAQVLSGSWDKSVRVWDVGSGQCLRILEGHKEAVNSVAWRGDGAQVLSGSSDKSVRAWDVGSGQCLRILAGHEGYVDSVAWRGDGAQVLSGSWDNSVRVWDVGRGQCLRILAGHTDSVWSVAWRGDGAQVLSGSWDKSVRVWDVGSGQCLRILAGHENWVTSVAWRGDGAQVLSGSEDKSVRVWDVGNGQCLRILAGHTDGVWSVAWRGDGAQVLSGSSDNSVRVWDVGSGQCLRILAGHTDGVWSVAWRGDGAQVLSGSSDKSVRVWDVGSGQCLRILAGHTDRVWSVAWRGDGAQVLSGSSDDSVRVWDVGSGQCLRILAGHESGVTSAAWRNDDKHIISSSHDGTIRLWDAETGECLAVFIGLPDGWVSYSPKTGRYNYDGNVQGLVWHVVGLCRFEIGELDEFMPELRLKAGETLF</sequence>
<dbReference type="EMBL" id="CP018889">
    <property type="protein sequence ID" value="AUI68821.1"/>
    <property type="molecule type" value="Genomic_DNA"/>
</dbReference>
<dbReference type="OrthoDB" id="511103at2"/>
<evidence type="ECO:0000256" key="2">
    <source>
        <dbReference type="ARBA" id="ARBA00022737"/>
    </source>
</evidence>
<evidence type="ECO:0000259" key="4">
    <source>
        <dbReference type="PROSITE" id="PS50837"/>
    </source>
</evidence>
<dbReference type="SUPFAM" id="SSF141571">
    <property type="entry name" value="Pentapeptide repeat-like"/>
    <property type="match status" value="1"/>
</dbReference>
<dbReference type="InterPro" id="IPR054571">
    <property type="entry name" value="NA-iREase3_dom"/>
</dbReference>
<dbReference type="SUPFAM" id="SSF52540">
    <property type="entry name" value="P-loop containing nucleoside triphosphate hydrolases"/>
    <property type="match status" value="1"/>
</dbReference>
<proteinExistence type="predicted"/>
<dbReference type="InterPro" id="IPR027417">
    <property type="entry name" value="P-loop_NTPase"/>
</dbReference>
<feature type="repeat" description="WD" evidence="3">
    <location>
        <begin position="867"/>
        <end position="908"/>
    </location>
</feature>
<dbReference type="PROSITE" id="PS50082">
    <property type="entry name" value="WD_REPEATS_2"/>
    <property type="match status" value="13"/>
</dbReference>
<dbReference type="InterPro" id="IPR036322">
    <property type="entry name" value="WD40_repeat_dom_sf"/>
</dbReference>
<dbReference type="Pfam" id="PF00400">
    <property type="entry name" value="WD40"/>
    <property type="match status" value="13"/>
</dbReference>
<feature type="repeat" description="WD" evidence="3">
    <location>
        <begin position="993"/>
        <end position="1034"/>
    </location>
</feature>
<dbReference type="PROSITE" id="PS00678">
    <property type="entry name" value="WD_REPEATS_1"/>
    <property type="match status" value="13"/>
</dbReference>
<keyword evidence="1 3" id="KW-0853">WD repeat</keyword>
<evidence type="ECO:0000313" key="5">
    <source>
        <dbReference type="EMBL" id="AUI68821.1"/>
    </source>
</evidence>
<reference evidence="6" key="1">
    <citation type="submission" date="2016-12" db="EMBL/GenBank/DDBJ databases">
        <title>Complete Genome Sequence of Beggiatoa leptomitiformis D-401.</title>
        <authorList>
            <person name="Fomenkov A."/>
            <person name="Vincze T."/>
            <person name="Grabovich M."/>
            <person name="Anton B.P."/>
            <person name="Dubinina G."/>
            <person name="Orlova M."/>
            <person name="Belousova E."/>
            <person name="Roberts R.J."/>
        </authorList>
    </citation>
    <scope>NUCLEOTIDE SEQUENCE [LARGE SCALE GENOMIC DNA]</scope>
    <source>
        <strain evidence="6">D-401</strain>
    </source>
</reference>
<feature type="repeat" description="WD" evidence="3">
    <location>
        <begin position="1329"/>
        <end position="1370"/>
    </location>
</feature>
<dbReference type="Gene3D" id="2.130.10.10">
    <property type="entry name" value="YVTN repeat-like/Quinoprotein amine dehydrogenase"/>
    <property type="match status" value="7"/>
</dbReference>
<dbReference type="InterPro" id="IPR015943">
    <property type="entry name" value="WD40/YVTN_repeat-like_dom_sf"/>
</dbReference>
<dbReference type="InterPro" id="IPR020472">
    <property type="entry name" value="WD40_PAC1"/>
</dbReference>
<protein>
    <submittedName>
        <fullName evidence="5">NACHT domain-containing protein</fullName>
    </submittedName>
</protein>
<evidence type="ECO:0000313" key="6">
    <source>
        <dbReference type="Proteomes" id="UP000234271"/>
    </source>
</evidence>
<dbReference type="InterPro" id="IPR001680">
    <property type="entry name" value="WD40_rpt"/>
</dbReference>
<accession>A0A2N9YEA6</accession>
<dbReference type="PANTHER" id="PTHR44129">
    <property type="entry name" value="WD REPEAT-CONTAINING PROTEIN POP1"/>
    <property type="match status" value="1"/>
</dbReference>
<dbReference type="Pfam" id="PF00805">
    <property type="entry name" value="Pentapeptide"/>
    <property type="match status" value="1"/>
</dbReference>
<evidence type="ECO:0000256" key="1">
    <source>
        <dbReference type="ARBA" id="ARBA00022574"/>
    </source>
</evidence>
<name>A0A2N9YEA6_9GAMM</name>
<dbReference type="Gene3D" id="3.40.50.300">
    <property type="entry name" value="P-loop containing nucleotide triphosphate hydrolases"/>
    <property type="match status" value="1"/>
</dbReference>
<feature type="repeat" description="WD" evidence="3">
    <location>
        <begin position="1287"/>
        <end position="1328"/>
    </location>
</feature>
<dbReference type="PROSITE" id="PS50837">
    <property type="entry name" value="NACHT"/>
    <property type="match status" value="1"/>
</dbReference>
<dbReference type="Pfam" id="PF05729">
    <property type="entry name" value="NACHT"/>
    <property type="match status" value="1"/>
</dbReference>
<feature type="repeat" description="WD" evidence="3">
    <location>
        <begin position="1035"/>
        <end position="1076"/>
    </location>
</feature>
<feature type="repeat" description="WD" evidence="3">
    <location>
        <begin position="1077"/>
        <end position="1118"/>
    </location>
</feature>
<dbReference type="PROSITE" id="PS50294">
    <property type="entry name" value="WD_REPEATS_REGION"/>
    <property type="match status" value="13"/>
</dbReference>